<reference evidence="1" key="1">
    <citation type="submission" date="2018-02" db="EMBL/GenBank/DDBJ databases">
        <title>Rhizophora mucronata_Transcriptome.</title>
        <authorList>
            <person name="Meera S.P."/>
            <person name="Sreeshan A."/>
            <person name="Augustine A."/>
        </authorList>
    </citation>
    <scope>NUCLEOTIDE SEQUENCE</scope>
    <source>
        <tissue evidence="1">Leaf</tissue>
    </source>
</reference>
<organism evidence="1">
    <name type="scientific">Rhizophora mucronata</name>
    <name type="common">Asiatic mangrove</name>
    <dbReference type="NCBI Taxonomy" id="61149"/>
    <lineage>
        <taxon>Eukaryota</taxon>
        <taxon>Viridiplantae</taxon>
        <taxon>Streptophyta</taxon>
        <taxon>Embryophyta</taxon>
        <taxon>Tracheophyta</taxon>
        <taxon>Spermatophyta</taxon>
        <taxon>Magnoliopsida</taxon>
        <taxon>eudicotyledons</taxon>
        <taxon>Gunneridae</taxon>
        <taxon>Pentapetalae</taxon>
        <taxon>rosids</taxon>
        <taxon>fabids</taxon>
        <taxon>Malpighiales</taxon>
        <taxon>Rhizophoraceae</taxon>
        <taxon>Rhizophora</taxon>
    </lineage>
</organism>
<protein>
    <submittedName>
        <fullName evidence="1">Uncharacterized protein</fullName>
    </submittedName>
</protein>
<sequence length="14" mass="1612">MKELYVRATPFGSL</sequence>
<dbReference type="EMBL" id="GGEC01070656">
    <property type="protein sequence ID" value="MBX51140.1"/>
    <property type="molecule type" value="Transcribed_RNA"/>
</dbReference>
<proteinExistence type="predicted"/>
<accession>A0A2P2P8Q7</accession>
<evidence type="ECO:0000313" key="1">
    <source>
        <dbReference type="EMBL" id="MBX51140.1"/>
    </source>
</evidence>
<name>A0A2P2P8Q7_RHIMU</name>